<reference evidence="2" key="1">
    <citation type="journal article" date="2020" name="New Phytol.">
        <title>Comparative genomics reveals dynamic genome evolution in host specialist ectomycorrhizal fungi.</title>
        <authorList>
            <person name="Lofgren L.A."/>
            <person name="Nguyen N.H."/>
            <person name="Vilgalys R."/>
            <person name="Ruytinx J."/>
            <person name="Liao H.L."/>
            <person name="Branco S."/>
            <person name="Kuo A."/>
            <person name="LaButti K."/>
            <person name="Lipzen A."/>
            <person name="Andreopoulos W."/>
            <person name="Pangilinan J."/>
            <person name="Riley R."/>
            <person name="Hundley H."/>
            <person name="Na H."/>
            <person name="Barry K."/>
            <person name="Grigoriev I.V."/>
            <person name="Stajich J.E."/>
            <person name="Kennedy P.G."/>
        </authorList>
    </citation>
    <scope>NUCLEOTIDE SEQUENCE</scope>
    <source>
        <strain evidence="2">FC423</strain>
    </source>
</reference>
<protein>
    <submittedName>
        <fullName evidence="2">Uncharacterized protein</fullName>
    </submittedName>
</protein>
<evidence type="ECO:0000313" key="2">
    <source>
        <dbReference type="EMBL" id="KAG2105795.1"/>
    </source>
</evidence>
<feature type="region of interest" description="Disordered" evidence="1">
    <location>
        <begin position="144"/>
        <end position="172"/>
    </location>
</feature>
<dbReference type="RefSeq" id="XP_041291351.1">
    <property type="nucleotide sequence ID" value="XM_041441668.1"/>
</dbReference>
<evidence type="ECO:0000256" key="1">
    <source>
        <dbReference type="SAM" id="MobiDB-lite"/>
    </source>
</evidence>
<evidence type="ECO:0000313" key="3">
    <source>
        <dbReference type="Proteomes" id="UP000823399"/>
    </source>
</evidence>
<sequence>MATGKSRPMPLGTGNTSTRAPTPTNRIRASHRNTVSLLLTRDEIMQQEYDVKNNESSITFLEKSPFRHPGEPMSNESLILTILHITQYTGIPRTAIEGLRAVAILLEDNLTNSPSQTPSSTTKQLADSLTTSLSAQIVADLSSSDVPARLQAPGQPKPGQIEPGQAQAQVTA</sequence>
<feature type="compositionally biased region" description="Polar residues" evidence="1">
    <location>
        <begin position="13"/>
        <end position="25"/>
    </location>
</feature>
<feature type="region of interest" description="Disordered" evidence="1">
    <location>
        <begin position="1"/>
        <end position="25"/>
    </location>
</feature>
<name>A0A9P7F398_9AGAM</name>
<dbReference type="AlphaFoldDB" id="A0A9P7F398"/>
<dbReference type="OrthoDB" id="2692743at2759"/>
<comment type="caution">
    <text evidence="2">The sequence shown here is derived from an EMBL/GenBank/DDBJ whole genome shotgun (WGS) entry which is preliminary data.</text>
</comment>
<dbReference type="Proteomes" id="UP000823399">
    <property type="component" value="Unassembled WGS sequence"/>
</dbReference>
<gene>
    <name evidence="2" type="ORF">F5147DRAFT_775114</name>
</gene>
<proteinExistence type="predicted"/>
<keyword evidence="3" id="KW-1185">Reference proteome</keyword>
<accession>A0A9P7F398</accession>
<dbReference type="EMBL" id="JABBWM010000037">
    <property type="protein sequence ID" value="KAG2105795.1"/>
    <property type="molecule type" value="Genomic_DNA"/>
</dbReference>
<dbReference type="GeneID" id="64703927"/>
<organism evidence="2 3">
    <name type="scientific">Suillus discolor</name>
    <dbReference type="NCBI Taxonomy" id="1912936"/>
    <lineage>
        <taxon>Eukaryota</taxon>
        <taxon>Fungi</taxon>
        <taxon>Dikarya</taxon>
        <taxon>Basidiomycota</taxon>
        <taxon>Agaricomycotina</taxon>
        <taxon>Agaricomycetes</taxon>
        <taxon>Agaricomycetidae</taxon>
        <taxon>Boletales</taxon>
        <taxon>Suillineae</taxon>
        <taxon>Suillaceae</taxon>
        <taxon>Suillus</taxon>
    </lineage>
</organism>